<dbReference type="KEGG" id="cof:FOZ74_04250"/>
<evidence type="ECO:0000256" key="1">
    <source>
        <dbReference type="ARBA" id="ARBA00004141"/>
    </source>
</evidence>
<comment type="similarity">
    <text evidence="2">Belongs to the DsbB family. BdbC subfamily.</text>
</comment>
<evidence type="ECO:0000256" key="8">
    <source>
        <dbReference type="ARBA" id="ARBA00023136"/>
    </source>
</evidence>
<evidence type="ECO:0000256" key="4">
    <source>
        <dbReference type="ARBA" id="ARBA00022692"/>
    </source>
</evidence>
<dbReference type="Proteomes" id="UP000321199">
    <property type="component" value="Chromosome"/>
</dbReference>
<protein>
    <submittedName>
        <fullName evidence="13">Disulfide bond formation protein B</fullName>
    </submittedName>
</protein>
<evidence type="ECO:0000256" key="11">
    <source>
        <dbReference type="ARBA" id="ARBA00023284"/>
    </source>
</evidence>
<organism evidence="13 14">
    <name type="scientific">Comamonas flocculans</name>
    <dbReference type="NCBI Taxonomy" id="2597701"/>
    <lineage>
        <taxon>Bacteria</taxon>
        <taxon>Pseudomonadati</taxon>
        <taxon>Pseudomonadota</taxon>
        <taxon>Betaproteobacteria</taxon>
        <taxon>Burkholderiales</taxon>
        <taxon>Comamonadaceae</taxon>
        <taxon>Comamonas</taxon>
    </lineage>
</organism>
<evidence type="ECO:0000256" key="5">
    <source>
        <dbReference type="ARBA" id="ARBA00022982"/>
    </source>
</evidence>
<dbReference type="AlphaFoldDB" id="A0A5B8RUA3"/>
<dbReference type="InterPro" id="IPR012187">
    <property type="entry name" value="Disulphide_bond_form_BdbC"/>
</dbReference>
<keyword evidence="14" id="KW-1185">Reference proteome</keyword>
<dbReference type="SUPFAM" id="SSF158442">
    <property type="entry name" value="DsbB-like"/>
    <property type="match status" value="1"/>
</dbReference>
<dbReference type="GO" id="GO:0006457">
    <property type="term" value="P:protein folding"/>
    <property type="evidence" value="ECO:0007669"/>
    <property type="project" value="InterPro"/>
</dbReference>
<evidence type="ECO:0000256" key="3">
    <source>
        <dbReference type="ARBA" id="ARBA00022448"/>
    </source>
</evidence>
<keyword evidence="4 12" id="KW-0812">Transmembrane</keyword>
<evidence type="ECO:0000256" key="6">
    <source>
        <dbReference type="ARBA" id="ARBA00022989"/>
    </source>
</evidence>
<evidence type="ECO:0000313" key="13">
    <source>
        <dbReference type="EMBL" id="QEA12312.1"/>
    </source>
</evidence>
<dbReference type="EMBL" id="CP042344">
    <property type="protein sequence ID" value="QEA12312.1"/>
    <property type="molecule type" value="Genomic_DNA"/>
</dbReference>
<feature type="transmembrane region" description="Helical" evidence="12">
    <location>
        <begin position="73"/>
        <end position="96"/>
    </location>
</feature>
<dbReference type="InterPro" id="IPR023380">
    <property type="entry name" value="DsbB-like_sf"/>
</dbReference>
<feature type="transmembrane region" description="Helical" evidence="12">
    <location>
        <begin position="116"/>
        <end position="139"/>
    </location>
</feature>
<gene>
    <name evidence="13" type="ORF">FOZ74_04250</name>
</gene>
<sequence length="146" mass="15367">MTDAAVQANRTAWASLFAAWLIALLASLAVLFVGEVMGQTPCNLCWFQRAFMFPLAIVLGVAALRIEGAVWRYALPLAVGGALVAAFHSLLYLGVIPERITPCSQGVSCSSADMTILGGLPLPMLALAAFCAIAVLLLVTRSRTST</sequence>
<proteinExistence type="inferred from homology"/>
<comment type="subcellular location">
    <subcellularLocation>
        <location evidence="1">Membrane</location>
        <topology evidence="1">Multi-pass membrane protein</topology>
    </subcellularLocation>
</comment>
<keyword evidence="7" id="KW-0560">Oxidoreductase</keyword>
<dbReference type="InterPro" id="IPR003752">
    <property type="entry name" value="DiS_bond_form_DsbB/BdbC"/>
</dbReference>
<dbReference type="GO" id="GO:0016020">
    <property type="term" value="C:membrane"/>
    <property type="evidence" value="ECO:0007669"/>
    <property type="project" value="UniProtKB-SubCell"/>
</dbReference>
<evidence type="ECO:0000256" key="12">
    <source>
        <dbReference type="SAM" id="Phobius"/>
    </source>
</evidence>
<reference evidence="13 14" key="1">
    <citation type="submission" date="2019-07" db="EMBL/GenBank/DDBJ databases">
        <title>Complete genome sequence of Comamonas sp. NLF 7-7 isolated from livestock.</title>
        <authorList>
            <person name="Kim D.H."/>
            <person name="Kim J.G."/>
        </authorList>
    </citation>
    <scope>NUCLEOTIDE SEQUENCE [LARGE SCALE GENOMIC DNA]</scope>
    <source>
        <strain evidence="13 14">NLF 7-7</strain>
    </source>
</reference>
<dbReference type="RefSeq" id="WP_146911909.1">
    <property type="nucleotide sequence ID" value="NZ_CP042344.1"/>
</dbReference>
<evidence type="ECO:0000256" key="10">
    <source>
        <dbReference type="ARBA" id="ARBA00023186"/>
    </source>
</evidence>
<evidence type="ECO:0000256" key="2">
    <source>
        <dbReference type="ARBA" id="ARBA00007602"/>
    </source>
</evidence>
<keyword evidence="8 12" id="KW-0472">Membrane</keyword>
<accession>A0A5B8RUA3</accession>
<dbReference type="PIRSF" id="PIRSF036659">
    <property type="entry name" value="BdbC"/>
    <property type="match status" value="1"/>
</dbReference>
<name>A0A5B8RUA3_9BURK</name>
<keyword evidence="5" id="KW-0249">Electron transport</keyword>
<dbReference type="GO" id="GO:0015035">
    <property type="term" value="F:protein-disulfide reductase activity"/>
    <property type="evidence" value="ECO:0007669"/>
    <property type="project" value="InterPro"/>
</dbReference>
<dbReference type="Gene3D" id="1.20.1550.10">
    <property type="entry name" value="DsbB-like"/>
    <property type="match status" value="1"/>
</dbReference>
<feature type="transmembrane region" description="Helical" evidence="12">
    <location>
        <begin position="46"/>
        <end position="66"/>
    </location>
</feature>
<dbReference type="PANTHER" id="PTHR43469">
    <property type="entry name" value="DISULFIDE FORMATION PROTEIN-RELATED"/>
    <property type="match status" value="1"/>
</dbReference>
<feature type="transmembrane region" description="Helical" evidence="12">
    <location>
        <begin position="12"/>
        <end position="34"/>
    </location>
</feature>
<dbReference type="OrthoDB" id="158402at2"/>
<evidence type="ECO:0000256" key="9">
    <source>
        <dbReference type="ARBA" id="ARBA00023157"/>
    </source>
</evidence>
<keyword evidence="10" id="KW-0143">Chaperone</keyword>
<keyword evidence="11" id="KW-0676">Redox-active center</keyword>
<evidence type="ECO:0000313" key="14">
    <source>
        <dbReference type="Proteomes" id="UP000321199"/>
    </source>
</evidence>
<keyword evidence="6 12" id="KW-1133">Transmembrane helix</keyword>
<keyword evidence="9" id="KW-1015">Disulfide bond</keyword>
<dbReference type="Pfam" id="PF02600">
    <property type="entry name" value="DsbB"/>
    <property type="match status" value="1"/>
</dbReference>
<dbReference type="PANTHER" id="PTHR43469:SF1">
    <property type="entry name" value="SPBETA PROPHAGE-DERIVED DISULFIDE BOND FORMATION PROTEIN B"/>
    <property type="match status" value="1"/>
</dbReference>
<evidence type="ECO:0000256" key="7">
    <source>
        <dbReference type="ARBA" id="ARBA00023002"/>
    </source>
</evidence>
<keyword evidence="3" id="KW-0813">Transport</keyword>